<gene>
    <name evidence="1" type="ORF">PACLA_8A037669</name>
</gene>
<keyword evidence="2" id="KW-1185">Reference proteome</keyword>
<dbReference type="AlphaFoldDB" id="A0A6S7J9Q9"/>
<sequence length="58" mass="6542">MADEAEPEVAIQKIQKSDALFAELLQEFPTIYNQASKDFKAKNKKANCLRLLSSLTKL</sequence>
<protein>
    <submittedName>
        <fullName evidence="1">Uncharacterized protein</fullName>
    </submittedName>
</protein>
<reference evidence="1" key="1">
    <citation type="submission" date="2020-04" db="EMBL/GenBank/DDBJ databases">
        <authorList>
            <person name="Alioto T."/>
            <person name="Alioto T."/>
            <person name="Gomez Garrido J."/>
        </authorList>
    </citation>
    <scope>NUCLEOTIDE SEQUENCE</scope>
    <source>
        <strain evidence="1">A484AB</strain>
    </source>
</reference>
<evidence type="ECO:0000313" key="1">
    <source>
        <dbReference type="EMBL" id="CAB4028806.1"/>
    </source>
</evidence>
<name>A0A6S7J9Q9_PARCT</name>
<dbReference type="EMBL" id="CACRXK020015743">
    <property type="protein sequence ID" value="CAB4028806.1"/>
    <property type="molecule type" value="Genomic_DNA"/>
</dbReference>
<proteinExistence type="predicted"/>
<accession>A0A6S7J9Q9</accession>
<evidence type="ECO:0000313" key="2">
    <source>
        <dbReference type="Proteomes" id="UP001152795"/>
    </source>
</evidence>
<dbReference type="Proteomes" id="UP001152795">
    <property type="component" value="Unassembled WGS sequence"/>
</dbReference>
<comment type="caution">
    <text evidence="1">The sequence shown here is derived from an EMBL/GenBank/DDBJ whole genome shotgun (WGS) entry which is preliminary data.</text>
</comment>
<organism evidence="1 2">
    <name type="scientific">Paramuricea clavata</name>
    <name type="common">Red gorgonian</name>
    <name type="synonym">Violescent sea-whip</name>
    <dbReference type="NCBI Taxonomy" id="317549"/>
    <lineage>
        <taxon>Eukaryota</taxon>
        <taxon>Metazoa</taxon>
        <taxon>Cnidaria</taxon>
        <taxon>Anthozoa</taxon>
        <taxon>Octocorallia</taxon>
        <taxon>Malacalcyonacea</taxon>
        <taxon>Plexauridae</taxon>
        <taxon>Paramuricea</taxon>
    </lineage>
</organism>